<dbReference type="Pfam" id="PF01412">
    <property type="entry name" value="ArfGap"/>
    <property type="match status" value="1"/>
</dbReference>
<dbReference type="PANTHER" id="PTHR45686">
    <property type="entry name" value="ADP-RIBOSYLATION FACTOR GTPASE ACTIVATING PROTEIN 3, ISOFORM H-RELATED"/>
    <property type="match status" value="1"/>
</dbReference>
<feature type="region of interest" description="Disordered" evidence="6">
    <location>
        <begin position="239"/>
        <end position="263"/>
    </location>
</feature>
<evidence type="ECO:0000256" key="3">
    <source>
        <dbReference type="ARBA" id="ARBA00022771"/>
    </source>
</evidence>
<dbReference type="CDD" id="cd08831">
    <property type="entry name" value="ArfGap_ArfGap2_3_like"/>
    <property type="match status" value="1"/>
</dbReference>
<evidence type="ECO:0000256" key="2">
    <source>
        <dbReference type="ARBA" id="ARBA00022723"/>
    </source>
</evidence>
<keyword evidence="9" id="KW-1185">Reference proteome</keyword>
<evidence type="ECO:0000313" key="8">
    <source>
        <dbReference type="EMBL" id="CAL8136558.1"/>
    </source>
</evidence>
<evidence type="ECO:0000256" key="4">
    <source>
        <dbReference type="ARBA" id="ARBA00022833"/>
    </source>
</evidence>
<sequence length="467" mass="51728">MSDVGPDKGEIQKLFRRLKLISANQSCFDCGAKTPSWASVTYGIFICLDCSAHHRSLGVHLSFVRSTQLDTNWTWGQLGRMELGGNANAQEFFSQHHSTANSTDLQLKYNSRAAQLYKEKLNQLVEKKGSSSGGTKTQPESESLSSPSNPTPVGIGKSTMIGIGGKRLGTKKKAGLGAVKVKADDFSAIQKKVEMREEQEEVLLSARKEANKRRVEDQERQMILTSLSYREIIGDGGVKSKKETDLKGKTAEQSERLGMGSIRGGVTHSALSEMQEIEQEIPSFLSFPPSKKERNKKPSFFDSYEILETSNERGNPTFLPWFDGDNESNSKPKMDEDKLKTRKEKIDKKSRSIPPPPKANKNEEDAQNKFGNAKAISSSQMFGDFRGEQLSSSSCLSRFEGKQSISSSEYFGKAEEKTRRSGGDAVREAIQNLDLDDMKTSFRQGVTKVAGRLGSLMNSLQEKYGNL</sequence>
<dbReference type="EMBL" id="CAXLJM020000111">
    <property type="protein sequence ID" value="CAL8136558.1"/>
    <property type="molecule type" value="Genomic_DNA"/>
</dbReference>
<dbReference type="SMART" id="SM00105">
    <property type="entry name" value="ArfGap"/>
    <property type="match status" value="1"/>
</dbReference>
<dbReference type="PRINTS" id="PR00405">
    <property type="entry name" value="REVINTRACTNG"/>
</dbReference>
<keyword evidence="3 5" id="KW-0863">Zinc-finger</keyword>
<reference evidence="8 9" key="1">
    <citation type="submission" date="2024-08" db="EMBL/GenBank/DDBJ databases">
        <authorList>
            <person name="Cucini C."/>
            <person name="Frati F."/>
        </authorList>
    </citation>
    <scope>NUCLEOTIDE SEQUENCE [LARGE SCALE GENOMIC DNA]</scope>
</reference>
<accession>A0ABP1RVD1</accession>
<gene>
    <name evidence="8" type="ORF">ODALV1_LOCUS26501</name>
</gene>
<dbReference type="Proteomes" id="UP001642540">
    <property type="component" value="Unassembled WGS sequence"/>
</dbReference>
<evidence type="ECO:0000256" key="6">
    <source>
        <dbReference type="SAM" id="MobiDB-lite"/>
    </source>
</evidence>
<dbReference type="InterPro" id="IPR037278">
    <property type="entry name" value="ARFGAP/RecO"/>
</dbReference>
<dbReference type="SUPFAM" id="SSF57863">
    <property type="entry name" value="ArfGap/RecO-like zinc finger"/>
    <property type="match status" value="1"/>
</dbReference>
<dbReference type="Gene3D" id="1.10.220.150">
    <property type="entry name" value="Arf GTPase activating protein"/>
    <property type="match status" value="1"/>
</dbReference>
<feature type="compositionally biased region" description="Basic and acidic residues" evidence="6">
    <location>
        <begin position="328"/>
        <end position="350"/>
    </location>
</feature>
<proteinExistence type="predicted"/>
<feature type="region of interest" description="Disordered" evidence="6">
    <location>
        <begin position="126"/>
        <end position="164"/>
    </location>
</feature>
<keyword evidence="2" id="KW-0479">Metal-binding</keyword>
<keyword evidence="4" id="KW-0862">Zinc</keyword>
<dbReference type="InterPro" id="IPR001164">
    <property type="entry name" value="ArfGAP_dom"/>
</dbReference>
<protein>
    <recommendedName>
        <fullName evidence="7">Arf-GAP domain-containing protein</fullName>
    </recommendedName>
</protein>
<comment type="caution">
    <text evidence="8">The sequence shown here is derived from an EMBL/GenBank/DDBJ whole genome shotgun (WGS) entry which is preliminary data.</text>
</comment>
<dbReference type="InterPro" id="IPR038508">
    <property type="entry name" value="ArfGAP_dom_sf"/>
</dbReference>
<evidence type="ECO:0000256" key="5">
    <source>
        <dbReference type="PROSITE-ProRule" id="PRU00288"/>
    </source>
</evidence>
<evidence type="ECO:0000313" key="9">
    <source>
        <dbReference type="Proteomes" id="UP001642540"/>
    </source>
</evidence>
<evidence type="ECO:0000259" key="7">
    <source>
        <dbReference type="PROSITE" id="PS50115"/>
    </source>
</evidence>
<feature type="region of interest" description="Disordered" evidence="6">
    <location>
        <begin position="311"/>
        <end position="368"/>
    </location>
</feature>
<keyword evidence="1" id="KW-0343">GTPase activation</keyword>
<name>A0ABP1RVD1_9HEXA</name>
<organism evidence="8 9">
    <name type="scientific">Orchesella dallaii</name>
    <dbReference type="NCBI Taxonomy" id="48710"/>
    <lineage>
        <taxon>Eukaryota</taxon>
        <taxon>Metazoa</taxon>
        <taxon>Ecdysozoa</taxon>
        <taxon>Arthropoda</taxon>
        <taxon>Hexapoda</taxon>
        <taxon>Collembola</taxon>
        <taxon>Entomobryomorpha</taxon>
        <taxon>Entomobryoidea</taxon>
        <taxon>Orchesellidae</taxon>
        <taxon>Orchesellinae</taxon>
        <taxon>Orchesella</taxon>
    </lineage>
</organism>
<dbReference type="PROSITE" id="PS50115">
    <property type="entry name" value="ARFGAP"/>
    <property type="match status" value="1"/>
</dbReference>
<feature type="compositionally biased region" description="Basic and acidic residues" evidence="6">
    <location>
        <begin position="239"/>
        <end position="255"/>
    </location>
</feature>
<dbReference type="PANTHER" id="PTHR45686:SF4">
    <property type="entry name" value="ADP-RIBOSYLATION FACTOR GTPASE ACTIVATING PROTEIN 3, ISOFORM H"/>
    <property type="match status" value="1"/>
</dbReference>
<evidence type="ECO:0000256" key="1">
    <source>
        <dbReference type="ARBA" id="ARBA00022468"/>
    </source>
</evidence>
<feature type="domain" description="Arf-GAP" evidence="7">
    <location>
        <begin position="12"/>
        <end position="132"/>
    </location>
</feature>